<comment type="caution">
    <text evidence="1">The sequence shown here is derived from an EMBL/GenBank/DDBJ whole genome shotgun (WGS) entry which is preliminary data.</text>
</comment>
<evidence type="ECO:0000313" key="1">
    <source>
        <dbReference type="EMBL" id="MQY04847.1"/>
    </source>
</evidence>
<dbReference type="Proteomes" id="UP000487268">
    <property type="component" value="Unassembled WGS sequence"/>
</dbReference>
<keyword evidence="2" id="KW-1185">Reference proteome</keyword>
<protein>
    <submittedName>
        <fullName evidence="1">Uncharacterized protein</fullName>
    </submittedName>
</protein>
<reference evidence="1 2" key="1">
    <citation type="submission" date="2019-10" db="EMBL/GenBank/DDBJ databases">
        <title>Actinomadura rubteroloni sp. nov. and Actinomadura macrotermitis sp. nov., isolated from the gut of fungus growing-termite Macrotermes natalensis.</title>
        <authorList>
            <person name="Benndorf R."/>
            <person name="Martin K."/>
            <person name="Kuefner M."/>
            <person name="De Beer W."/>
            <person name="Kaster A.-K."/>
            <person name="Vollmers J."/>
            <person name="Poulsen M."/>
            <person name="Beemelmanns C."/>
        </authorList>
    </citation>
    <scope>NUCLEOTIDE SEQUENCE [LARGE SCALE GENOMIC DNA]</scope>
    <source>
        <strain evidence="1 2">RB68</strain>
    </source>
</reference>
<dbReference type="RefSeq" id="WP_153533001.1">
    <property type="nucleotide sequence ID" value="NZ_WEGH01000002.1"/>
</dbReference>
<accession>A0A7K0BUM9</accession>
<name>A0A7K0BUM9_9ACTN</name>
<organism evidence="1 2">
    <name type="scientific">Actinomadura macrotermitis</name>
    <dbReference type="NCBI Taxonomy" id="2585200"/>
    <lineage>
        <taxon>Bacteria</taxon>
        <taxon>Bacillati</taxon>
        <taxon>Actinomycetota</taxon>
        <taxon>Actinomycetes</taxon>
        <taxon>Streptosporangiales</taxon>
        <taxon>Thermomonosporaceae</taxon>
        <taxon>Actinomadura</taxon>
    </lineage>
</organism>
<dbReference type="OrthoDB" id="4239904at2"/>
<sequence length="109" mass="11622">MFRTLPFPFPDGRFPRSLGAVVQRTVAEGALPALVVAHDSEGCWLIGDGVNDPNEPGACAVYGIVHIAEDDPTLHETAGLRPGFAAYRDGPGQPWSIEPFAYEDEAAEG</sequence>
<dbReference type="AlphaFoldDB" id="A0A7K0BUM9"/>
<evidence type="ECO:0000313" key="2">
    <source>
        <dbReference type="Proteomes" id="UP000487268"/>
    </source>
</evidence>
<proteinExistence type="predicted"/>
<gene>
    <name evidence="1" type="ORF">ACRB68_29090</name>
</gene>
<dbReference type="EMBL" id="WEGH01000002">
    <property type="protein sequence ID" value="MQY04847.1"/>
    <property type="molecule type" value="Genomic_DNA"/>
</dbReference>